<feature type="chain" id="PRO_5038457292" evidence="2">
    <location>
        <begin position="30"/>
        <end position="333"/>
    </location>
</feature>
<dbReference type="RefSeq" id="WP_115995542.1">
    <property type="nucleotide sequence ID" value="NZ_QRDY01000028.1"/>
</dbReference>
<evidence type="ECO:0000256" key="2">
    <source>
        <dbReference type="SAM" id="SignalP"/>
    </source>
</evidence>
<keyword evidence="5" id="KW-1185">Reference proteome</keyword>
<evidence type="ECO:0000259" key="3">
    <source>
        <dbReference type="PROSITE" id="PS51272"/>
    </source>
</evidence>
<evidence type="ECO:0000313" key="4">
    <source>
        <dbReference type="EMBL" id="RED52956.1"/>
    </source>
</evidence>
<dbReference type="PROSITE" id="PS51272">
    <property type="entry name" value="SLH"/>
    <property type="match status" value="1"/>
</dbReference>
<feature type="compositionally biased region" description="Low complexity" evidence="1">
    <location>
        <begin position="209"/>
        <end position="245"/>
    </location>
</feature>
<accession>A0A3D9HVM4</accession>
<protein>
    <submittedName>
        <fullName evidence="4">S-layer family protein</fullName>
    </submittedName>
</protein>
<reference evidence="4 5" key="1">
    <citation type="submission" date="2018-07" db="EMBL/GenBank/DDBJ databases">
        <title>Genomic Encyclopedia of Type Strains, Phase III (KMG-III): the genomes of soil and plant-associated and newly described type strains.</title>
        <authorList>
            <person name="Whitman W."/>
        </authorList>
    </citation>
    <scope>NUCLEOTIDE SEQUENCE [LARGE SCALE GENOMIC DNA]</scope>
    <source>
        <strain evidence="4 5">CECT 8236</strain>
    </source>
</reference>
<keyword evidence="2" id="KW-0732">Signal</keyword>
<feature type="region of interest" description="Disordered" evidence="1">
    <location>
        <begin position="208"/>
        <end position="245"/>
    </location>
</feature>
<dbReference type="InterPro" id="IPR001119">
    <property type="entry name" value="SLH_dom"/>
</dbReference>
<feature type="domain" description="SLH" evidence="3">
    <location>
        <begin position="84"/>
        <end position="147"/>
    </location>
</feature>
<dbReference type="AlphaFoldDB" id="A0A3D9HVM4"/>
<evidence type="ECO:0000256" key="1">
    <source>
        <dbReference type="SAM" id="MobiDB-lite"/>
    </source>
</evidence>
<comment type="caution">
    <text evidence="4">The sequence shown here is derived from an EMBL/GenBank/DDBJ whole genome shotgun (WGS) entry which is preliminary data.</text>
</comment>
<proteinExistence type="predicted"/>
<dbReference type="EMBL" id="QRDY01000028">
    <property type="protein sequence ID" value="RED52956.1"/>
    <property type="molecule type" value="Genomic_DNA"/>
</dbReference>
<sequence>MNKTSILKKSIFTGLTFAMVLGGSAAAFANVNDKDKNKTENAASVRLLGSQEKAASASVKADESITRADMISLINRSFQLTEKAQITFSDLSNSDLAYDQIAIAVKAGYVKGYSDGTIRPNQNITHKDAIDMVANLVTLKLSSIKDKYLREAMIAGWSNKAIAGILDTEILDITIFWPKDKFTIKAAVTLIDKSLDFAKELGITIPKAPTGDTGTGTTPSTGGTGTGTTPPTGGTGTGTAPPTGGTVKTYDAAGVYGPATGKETIKGNVVVSAPSITLQNLVIEGDLWITAADTDGDAYFKNVTVKGVAHIQNGGVNNVHIEEGCDFASVKMY</sequence>
<feature type="signal peptide" evidence="2">
    <location>
        <begin position="1"/>
        <end position="29"/>
    </location>
</feature>
<evidence type="ECO:0000313" key="5">
    <source>
        <dbReference type="Proteomes" id="UP000256869"/>
    </source>
</evidence>
<organism evidence="4 5">
    <name type="scientific">Cohnella lupini</name>
    <dbReference type="NCBI Taxonomy" id="1294267"/>
    <lineage>
        <taxon>Bacteria</taxon>
        <taxon>Bacillati</taxon>
        <taxon>Bacillota</taxon>
        <taxon>Bacilli</taxon>
        <taxon>Bacillales</taxon>
        <taxon>Paenibacillaceae</taxon>
        <taxon>Cohnella</taxon>
    </lineage>
</organism>
<dbReference type="OrthoDB" id="185675at2"/>
<name>A0A3D9HVM4_9BACL</name>
<gene>
    <name evidence="4" type="ORF">DFP95_12812</name>
</gene>
<dbReference type="Pfam" id="PF00395">
    <property type="entry name" value="SLH"/>
    <property type="match status" value="1"/>
</dbReference>
<dbReference type="Proteomes" id="UP000256869">
    <property type="component" value="Unassembled WGS sequence"/>
</dbReference>